<feature type="active site" description="Proton donor" evidence="3">
    <location>
        <position position="100"/>
    </location>
</feature>
<protein>
    <submittedName>
        <fullName evidence="5">Ribose 5-phosphate isomerase B</fullName>
        <ecNumber evidence="5">5.3.1.6</ecNumber>
    </submittedName>
</protein>
<evidence type="ECO:0000256" key="3">
    <source>
        <dbReference type="PIRSR" id="PIRSR005384-1"/>
    </source>
</evidence>
<dbReference type="Gene3D" id="3.40.1400.10">
    <property type="entry name" value="Sugar-phosphate isomerase, RpiB/LacA/LacB"/>
    <property type="match status" value="1"/>
</dbReference>
<feature type="binding site" evidence="4">
    <location>
        <begin position="68"/>
        <end position="72"/>
    </location>
    <ligand>
        <name>D-ribulose 5-phosphate</name>
        <dbReference type="ChEBI" id="CHEBI:58121"/>
    </ligand>
</feature>
<dbReference type="InterPro" id="IPR051812">
    <property type="entry name" value="SPI_LacAB/RpiB"/>
</dbReference>
<dbReference type="GO" id="GO:0004751">
    <property type="term" value="F:ribose-5-phosphate isomerase activity"/>
    <property type="evidence" value="ECO:0007669"/>
    <property type="project" value="UniProtKB-EC"/>
</dbReference>
<dbReference type="NCBIfam" id="TIGR00689">
    <property type="entry name" value="rpiB_lacA_lacB"/>
    <property type="match status" value="1"/>
</dbReference>
<comment type="caution">
    <text evidence="5">The sequence shown here is derived from an EMBL/GenBank/DDBJ whole genome shotgun (WGS) entry which is preliminary data.</text>
</comment>
<dbReference type="InterPro" id="IPR036569">
    <property type="entry name" value="RpiB_LacA_LacB_sf"/>
</dbReference>
<feature type="binding site" evidence="4">
    <location>
        <position position="134"/>
    </location>
    <ligand>
        <name>D-ribulose 5-phosphate</name>
        <dbReference type="ChEBI" id="CHEBI:58121"/>
    </ligand>
</feature>
<dbReference type="EC" id="5.3.1.6" evidence="5"/>
<feature type="binding site" evidence="4">
    <location>
        <begin position="9"/>
        <end position="10"/>
    </location>
    <ligand>
        <name>D-ribulose 5-phosphate</name>
        <dbReference type="ChEBI" id="CHEBI:58121"/>
    </ligand>
</feature>
<dbReference type="InterPro" id="IPR003500">
    <property type="entry name" value="RpiB_LacA_LacB"/>
</dbReference>
<dbReference type="NCBIfam" id="NF004051">
    <property type="entry name" value="PRK05571.1"/>
    <property type="match status" value="1"/>
</dbReference>
<feature type="binding site" evidence="4">
    <location>
        <position position="111"/>
    </location>
    <ligand>
        <name>D-ribulose 5-phosphate</name>
        <dbReference type="ChEBI" id="CHEBI:58121"/>
    </ligand>
</feature>
<evidence type="ECO:0000313" key="5">
    <source>
        <dbReference type="EMBL" id="HJC65092.1"/>
    </source>
</evidence>
<organism evidence="5 6">
    <name type="scientific">Candidatus Enterocloster excrementigallinarum</name>
    <dbReference type="NCBI Taxonomy" id="2838558"/>
    <lineage>
        <taxon>Bacteria</taxon>
        <taxon>Bacillati</taxon>
        <taxon>Bacillota</taxon>
        <taxon>Clostridia</taxon>
        <taxon>Lachnospirales</taxon>
        <taxon>Lachnospiraceae</taxon>
        <taxon>Enterocloster</taxon>
    </lineage>
</organism>
<dbReference type="InterPro" id="IPR004785">
    <property type="entry name" value="RpiB"/>
</dbReference>
<dbReference type="PANTHER" id="PTHR43732">
    <property type="entry name" value="RIBOSE 5-PHOSPHATE ISOMERASE-RELATED"/>
    <property type="match status" value="1"/>
</dbReference>
<comment type="similarity">
    <text evidence="1">Belongs to the LacAB/RpiB family.</text>
</comment>
<sequence>MMKVGFGCDHTAIELKKILMDHLKEKGYECVDYGAYDPNVKVNYPEPGLKVAEAIMRGEVEKGVLLCGTGIGISLAANKVPGIRAAVCSEPYSAKLTVEHNNANIIAMGARVVGPELAKMIVDEFFGATFQGGRHAERVAMISDIEKKYGAVWHE</sequence>
<reference evidence="5" key="1">
    <citation type="journal article" date="2021" name="PeerJ">
        <title>Extensive microbial diversity within the chicken gut microbiome revealed by metagenomics and culture.</title>
        <authorList>
            <person name="Gilroy R."/>
            <person name="Ravi A."/>
            <person name="Getino M."/>
            <person name="Pursley I."/>
            <person name="Horton D.L."/>
            <person name="Alikhan N.F."/>
            <person name="Baker D."/>
            <person name="Gharbi K."/>
            <person name="Hall N."/>
            <person name="Watson M."/>
            <person name="Adriaenssens E.M."/>
            <person name="Foster-Nyarko E."/>
            <person name="Jarju S."/>
            <person name="Secka A."/>
            <person name="Antonio M."/>
            <person name="Oren A."/>
            <person name="Chaudhuri R.R."/>
            <person name="La Ragione R."/>
            <person name="Hildebrand F."/>
            <person name="Pallen M.J."/>
        </authorList>
    </citation>
    <scope>NUCLEOTIDE SEQUENCE</scope>
    <source>
        <strain evidence="5">CHK198-12963</strain>
    </source>
</reference>
<dbReference type="PANTHER" id="PTHR43732:SF1">
    <property type="entry name" value="RIBOSE 5-PHOSPHATE ISOMERASE"/>
    <property type="match status" value="1"/>
</dbReference>
<dbReference type="NCBIfam" id="TIGR01120">
    <property type="entry name" value="rpiB"/>
    <property type="match status" value="1"/>
</dbReference>
<dbReference type="Proteomes" id="UP000823863">
    <property type="component" value="Unassembled WGS sequence"/>
</dbReference>
<evidence type="ECO:0000313" key="6">
    <source>
        <dbReference type="Proteomes" id="UP000823863"/>
    </source>
</evidence>
<accession>A0A9D2PPZ7</accession>
<dbReference type="EMBL" id="DWWB01000001">
    <property type="protein sequence ID" value="HJC65092.1"/>
    <property type="molecule type" value="Genomic_DNA"/>
</dbReference>
<keyword evidence="2 5" id="KW-0413">Isomerase</keyword>
<name>A0A9D2PPZ7_9FIRM</name>
<dbReference type="SUPFAM" id="SSF89623">
    <property type="entry name" value="Ribose/Galactose isomerase RpiB/AlsB"/>
    <property type="match status" value="1"/>
</dbReference>
<dbReference type="Pfam" id="PF02502">
    <property type="entry name" value="LacAB_rpiB"/>
    <property type="match status" value="1"/>
</dbReference>
<dbReference type="GO" id="GO:0005975">
    <property type="term" value="P:carbohydrate metabolic process"/>
    <property type="evidence" value="ECO:0007669"/>
    <property type="project" value="InterPro"/>
</dbReference>
<feature type="binding site" evidence="4">
    <location>
        <position position="138"/>
    </location>
    <ligand>
        <name>D-ribulose 5-phosphate</name>
        <dbReference type="ChEBI" id="CHEBI:58121"/>
    </ligand>
</feature>
<evidence type="ECO:0000256" key="1">
    <source>
        <dbReference type="ARBA" id="ARBA00008754"/>
    </source>
</evidence>
<feature type="binding site" evidence="4">
    <location>
        <position position="101"/>
    </location>
    <ligand>
        <name>D-ribulose 5-phosphate</name>
        <dbReference type="ChEBI" id="CHEBI:58121"/>
    </ligand>
</feature>
<dbReference type="PIRSF" id="PIRSF005384">
    <property type="entry name" value="RpiB_LacA_B"/>
    <property type="match status" value="1"/>
</dbReference>
<evidence type="ECO:0000256" key="4">
    <source>
        <dbReference type="PIRSR" id="PIRSR005384-2"/>
    </source>
</evidence>
<gene>
    <name evidence="5" type="primary">rpiB</name>
    <name evidence="5" type="ORF">H9931_00010</name>
</gene>
<evidence type="ECO:0000256" key="2">
    <source>
        <dbReference type="ARBA" id="ARBA00023235"/>
    </source>
</evidence>
<proteinExistence type="inferred from homology"/>
<dbReference type="AlphaFoldDB" id="A0A9D2PPZ7"/>
<reference evidence="5" key="2">
    <citation type="submission" date="2021-04" db="EMBL/GenBank/DDBJ databases">
        <authorList>
            <person name="Gilroy R."/>
        </authorList>
    </citation>
    <scope>NUCLEOTIDE SEQUENCE</scope>
    <source>
        <strain evidence="5">CHK198-12963</strain>
    </source>
</reference>
<feature type="active site" description="Proton acceptor" evidence="3">
    <location>
        <position position="67"/>
    </location>
</feature>